<proteinExistence type="predicted"/>
<dbReference type="Proteomes" id="UP001165960">
    <property type="component" value="Unassembled WGS sequence"/>
</dbReference>
<evidence type="ECO:0000313" key="2">
    <source>
        <dbReference type="Proteomes" id="UP001165960"/>
    </source>
</evidence>
<keyword evidence="2" id="KW-1185">Reference proteome</keyword>
<dbReference type="EMBL" id="QTSX02002891">
    <property type="protein sequence ID" value="KAJ9073681.1"/>
    <property type="molecule type" value="Genomic_DNA"/>
</dbReference>
<gene>
    <name evidence="1" type="ORF">DSO57_1013711</name>
</gene>
<accession>A0ACC2TGQ0</accession>
<comment type="caution">
    <text evidence="1">The sequence shown here is derived from an EMBL/GenBank/DDBJ whole genome shotgun (WGS) entry which is preliminary data.</text>
</comment>
<name>A0ACC2TGQ0_9FUNG</name>
<evidence type="ECO:0000313" key="1">
    <source>
        <dbReference type="EMBL" id="KAJ9073681.1"/>
    </source>
</evidence>
<protein>
    <submittedName>
        <fullName evidence="1">Uncharacterized protein</fullName>
    </submittedName>
</protein>
<reference evidence="1" key="1">
    <citation type="submission" date="2022-04" db="EMBL/GenBank/DDBJ databases">
        <title>Genome of the entomopathogenic fungus Entomophthora muscae.</title>
        <authorList>
            <person name="Elya C."/>
            <person name="Lovett B.R."/>
            <person name="Lee E."/>
            <person name="Macias A.M."/>
            <person name="Hajek A.E."/>
            <person name="De Bivort B.L."/>
            <person name="Kasson M.T."/>
            <person name="De Fine Licht H.H."/>
            <person name="Stajich J.E."/>
        </authorList>
    </citation>
    <scope>NUCLEOTIDE SEQUENCE</scope>
    <source>
        <strain evidence="1">Berkeley</strain>
    </source>
</reference>
<sequence length="340" mass="38813">MQVIKFLFLGLTLADKPGYVEFNPMFGSQDTPIAGALKTGTLGYFIRRGLPVNIRDFYKLFVVEPPIRLATPRNLKHGSVEDIKDNYVNSIISICDPKLYPSHECTCPETYADVQALDDRSIYSLAVLAVNKRQKKIILSYRGTGTVQNILDDFNFQMTSSPEMPEEAKVHHGFYTHYMTLYYHARTAMLGYLKDPRYAGYGVQLTGYSLGAAIATLSLPSWIDFLKQHNQTRPIELYLYSSPRVGNAHFANYIDGLNVPITRYTFQNDPVPHLPPRSYEFVHVGVEIHEQVFANDTKTYTICSQEYDEDPECAWKQKDHLQVEHHFTPFNHTFPAPPVC</sequence>
<organism evidence="1 2">
    <name type="scientific">Entomophthora muscae</name>
    <dbReference type="NCBI Taxonomy" id="34485"/>
    <lineage>
        <taxon>Eukaryota</taxon>
        <taxon>Fungi</taxon>
        <taxon>Fungi incertae sedis</taxon>
        <taxon>Zoopagomycota</taxon>
        <taxon>Entomophthoromycotina</taxon>
        <taxon>Entomophthoromycetes</taxon>
        <taxon>Entomophthorales</taxon>
        <taxon>Entomophthoraceae</taxon>
        <taxon>Entomophthora</taxon>
    </lineage>
</organism>